<evidence type="ECO:0000256" key="2">
    <source>
        <dbReference type="SAM" id="SignalP"/>
    </source>
</evidence>
<organism evidence="3 4">
    <name type="scientific">Haliangium ochraceum (strain DSM 14365 / JCM 11303 / SMP-2)</name>
    <dbReference type="NCBI Taxonomy" id="502025"/>
    <lineage>
        <taxon>Bacteria</taxon>
        <taxon>Pseudomonadati</taxon>
        <taxon>Myxococcota</taxon>
        <taxon>Polyangia</taxon>
        <taxon>Haliangiales</taxon>
        <taxon>Kofleriaceae</taxon>
        <taxon>Haliangium</taxon>
    </lineage>
</organism>
<keyword evidence="4" id="KW-1185">Reference proteome</keyword>
<dbReference type="Proteomes" id="UP000001880">
    <property type="component" value="Chromosome"/>
</dbReference>
<dbReference type="AlphaFoldDB" id="D0LKY2"/>
<dbReference type="EMBL" id="CP001804">
    <property type="protein sequence ID" value="ACY16702.1"/>
    <property type="molecule type" value="Genomic_DNA"/>
</dbReference>
<name>D0LKY2_HALO1</name>
<dbReference type="KEGG" id="hoh:Hoch_4204"/>
<evidence type="ECO:0000256" key="1">
    <source>
        <dbReference type="SAM" id="MobiDB-lite"/>
    </source>
</evidence>
<feature type="signal peptide" evidence="2">
    <location>
        <begin position="1"/>
        <end position="31"/>
    </location>
</feature>
<dbReference type="RefSeq" id="WP_012829300.1">
    <property type="nucleotide sequence ID" value="NC_013440.1"/>
</dbReference>
<evidence type="ECO:0000313" key="4">
    <source>
        <dbReference type="Proteomes" id="UP000001880"/>
    </source>
</evidence>
<evidence type="ECO:0008006" key="5">
    <source>
        <dbReference type="Google" id="ProtNLM"/>
    </source>
</evidence>
<proteinExistence type="predicted"/>
<keyword evidence="2" id="KW-0732">Signal</keyword>
<gene>
    <name evidence="3" type="ordered locus">Hoch_4204</name>
</gene>
<reference evidence="3 4" key="1">
    <citation type="journal article" date="2010" name="Stand. Genomic Sci.">
        <title>Complete genome sequence of Haliangium ochraceum type strain (SMP-2).</title>
        <authorList>
            <consortium name="US DOE Joint Genome Institute (JGI-PGF)"/>
            <person name="Ivanova N."/>
            <person name="Daum C."/>
            <person name="Lang E."/>
            <person name="Abt B."/>
            <person name="Kopitz M."/>
            <person name="Saunders E."/>
            <person name="Lapidus A."/>
            <person name="Lucas S."/>
            <person name="Glavina Del Rio T."/>
            <person name="Nolan M."/>
            <person name="Tice H."/>
            <person name="Copeland A."/>
            <person name="Cheng J.F."/>
            <person name="Chen F."/>
            <person name="Bruce D."/>
            <person name="Goodwin L."/>
            <person name="Pitluck S."/>
            <person name="Mavromatis K."/>
            <person name="Pati A."/>
            <person name="Mikhailova N."/>
            <person name="Chen A."/>
            <person name="Palaniappan K."/>
            <person name="Land M."/>
            <person name="Hauser L."/>
            <person name="Chang Y.J."/>
            <person name="Jeffries C.D."/>
            <person name="Detter J.C."/>
            <person name="Brettin T."/>
            <person name="Rohde M."/>
            <person name="Goker M."/>
            <person name="Bristow J."/>
            <person name="Markowitz V."/>
            <person name="Eisen J.A."/>
            <person name="Hugenholtz P."/>
            <person name="Kyrpides N.C."/>
            <person name="Klenk H.P."/>
        </authorList>
    </citation>
    <scope>NUCLEOTIDE SEQUENCE [LARGE SCALE GENOMIC DNA]</scope>
    <source>
        <strain evidence="4">DSM 14365 / CIP 107738 / JCM 11303 / AJ 13395 / SMP-2</strain>
    </source>
</reference>
<protein>
    <recommendedName>
        <fullName evidence="5">Lipoprotein</fullName>
    </recommendedName>
</protein>
<feature type="compositionally biased region" description="Low complexity" evidence="1">
    <location>
        <begin position="78"/>
        <end position="125"/>
    </location>
</feature>
<feature type="region of interest" description="Disordered" evidence="1">
    <location>
        <begin position="71"/>
        <end position="131"/>
    </location>
</feature>
<dbReference type="STRING" id="502025.Hoch_4204"/>
<evidence type="ECO:0000313" key="3">
    <source>
        <dbReference type="EMBL" id="ACY16702.1"/>
    </source>
</evidence>
<sequence>MRPTSSPARSRRWRAPLLSLALLLTPSAACFDEPAPACAFSCPGDGPCGDGYRCADDGWCKREDLAEDYECGGPAIPPDASSVDAPVADAAPDASADAASDAAPDATPDADIDAAPGASGAASGAIELTLR</sequence>
<accession>D0LKY2</accession>
<feature type="chain" id="PRO_5003010219" description="Lipoprotein" evidence="2">
    <location>
        <begin position="32"/>
        <end position="131"/>
    </location>
</feature>
<dbReference type="HOGENOM" id="CLU_1924643_0_0_7"/>